<dbReference type="EMBL" id="BOMB01000009">
    <property type="protein sequence ID" value="GID10759.1"/>
    <property type="molecule type" value="Genomic_DNA"/>
</dbReference>
<feature type="transmembrane region" description="Helical" evidence="6">
    <location>
        <begin position="91"/>
        <end position="111"/>
    </location>
</feature>
<dbReference type="PANTHER" id="PTHR30028">
    <property type="entry name" value="UPF0014 INNER MEMBRANE PROTEIN YBBM-RELATED"/>
    <property type="match status" value="1"/>
</dbReference>
<dbReference type="InterPro" id="IPR005226">
    <property type="entry name" value="UPF0014_fam"/>
</dbReference>
<keyword evidence="3 6" id="KW-0812">Transmembrane</keyword>
<name>A0A8J3N8X4_9ACTN</name>
<evidence type="ECO:0000256" key="5">
    <source>
        <dbReference type="ARBA" id="ARBA00023136"/>
    </source>
</evidence>
<keyword evidence="4 6" id="KW-1133">Transmembrane helix</keyword>
<evidence type="ECO:0000256" key="1">
    <source>
        <dbReference type="ARBA" id="ARBA00004141"/>
    </source>
</evidence>
<comment type="caution">
    <text evidence="7">The sequence shown here is derived from an EMBL/GenBank/DDBJ whole genome shotgun (WGS) entry which is preliminary data.</text>
</comment>
<keyword evidence="5 6" id="KW-0472">Membrane</keyword>
<reference evidence="7" key="1">
    <citation type="submission" date="2021-01" db="EMBL/GenBank/DDBJ databases">
        <title>Whole genome shotgun sequence of Actinocatenispora rupis NBRC 107355.</title>
        <authorList>
            <person name="Komaki H."/>
            <person name="Tamura T."/>
        </authorList>
    </citation>
    <scope>NUCLEOTIDE SEQUENCE</scope>
    <source>
        <strain evidence="7">NBRC 107355</strain>
    </source>
</reference>
<comment type="subcellular location">
    <subcellularLocation>
        <location evidence="1">Membrane</location>
        <topology evidence="1">Multi-pass membrane protein</topology>
    </subcellularLocation>
</comment>
<proteinExistence type="inferred from homology"/>
<evidence type="ECO:0000256" key="3">
    <source>
        <dbReference type="ARBA" id="ARBA00022692"/>
    </source>
</evidence>
<dbReference type="GO" id="GO:0005886">
    <property type="term" value="C:plasma membrane"/>
    <property type="evidence" value="ECO:0007669"/>
    <property type="project" value="TreeGrafter"/>
</dbReference>
<evidence type="ECO:0000256" key="4">
    <source>
        <dbReference type="ARBA" id="ARBA00022989"/>
    </source>
</evidence>
<dbReference type="Pfam" id="PF03649">
    <property type="entry name" value="UPF0014"/>
    <property type="match status" value="1"/>
</dbReference>
<evidence type="ECO:0000313" key="7">
    <source>
        <dbReference type="EMBL" id="GID10759.1"/>
    </source>
</evidence>
<evidence type="ECO:0000256" key="6">
    <source>
        <dbReference type="SAM" id="Phobius"/>
    </source>
</evidence>
<feature type="transmembrane region" description="Helical" evidence="6">
    <location>
        <begin position="117"/>
        <end position="136"/>
    </location>
</feature>
<evidence type="ECO:0000313" key="8">
    <source>
        <dbReference type="Proteomes" id="UP000612808"/>
    </source>
</evidence>
<feature type="transmembrane region" description="Helical" evidence="6">
    <location>
        <begin position="218"/>
        <end position="241"/>
    </location>
</feature>
<organism evidence="7 8">
    <name type="scientific">Actinocatenispora rupis</name>
    <dbReference type="NCBI Taxonomy" id="519421"/>
    <lineage>
        <taxon>Bacteria</taxon>
        <taxon>Bacillati</taxon>
        <taxon>Actinomycetota</taxon>
        <taxon>Actinomycetes</taxon>
        <taxon>Micromonosporales</taxon>
        <taxon>Micromonosporaceae</taxon>
        <taxon>Actinocatenispora</taxon>
    </lineage>
</organism>
<feature type="transmembrane region" description="Helical" evidence="6">
    <location>
        <begin position="191"/>
        <end position="212"/>
    </location>
</feature>
<dbReference type="RefSeq" id="WP_203656245.1">
    <property type="nucleotide sequence ID" value="NZ_BAAAZM010000041.1"/>
</dbReference>
<sequence length="251" mass="25030">MNGNAIPLGPTLAAVLVALALLAATVAALGRLGVGRRVLTASVRAALQLTAVSLVIAAVLRSLALTALFVALMYSVASVTSARRITRSRTGLWAAVPIAAGLVPALALILGSGLVPLTGIAIVPIAGILIGGAMTATSLSGRRALDELATRHGEYEAALALGFSRRAAVLEVCRPSAAQALVPALDQTRTVGLVTLPGAFVGVLLGGASPLAAGAAQLLVLIALLAVESVAVLVAVELVAAGRLTRRADGR</sequence>
<evidence type="ECO:0000256" key="2">
    <source>
        <dbReference type="ARBA" id="ARBA00005268"/>
    </source>
</evidence>
<keyword evidence="8" id="KW-1185">Reference proteome</keyword>
<comment type="similarity">
    <text evidence="2">Belongs to the UPF0014 family.</text>
</comment>
<gene>
    <name evidence="7" type="ORF">Aru02nite_16480</name>
</gene>
<dbReference type="PANTHER" id="PTHR30028:SF0">
    <property type="entry name" value="PROTEIN ALUMINUM SENSITIVE 3"/>
    <property type="match status" value="1"/>
</dbReference>
<protein>
    <submittedName>
        <fullName evidence="7">ABC transporter permease</fullName>
    </submittedName>
</protein>
<dbReference type="AlphaFoldDB" id="A0A8J3N8X4"/>
<accession>A0A8J3N8X4</accession>
<dbReference type="Proteomes" id="UP000612808">
    <property type="component" value="Unassembled WGS sequence"/>
</dbReference>
<feature type="transmembrane region" description="Helical" evidence="6">
    <location>
        <begin position="52"/>
        <end position="79"/>
    </location>
</feature>